<dbReference type="AlphaFoldDB" id="A0A7J6XD49"/>
<protein>
    <submittedName>
        <fullName evidence="9">Transcription factor myb27</fullName>
    </submittedName>
</protein>
<proteinExistence type="predicted"/>
<keyword evidence="6" id="KW-0539">Nucleus</keyword>
<dbReference type="CDD" id="cd00167">
    <property type="entry name" value="SANT"/>
    <property type="match status" value="2"/>
</dbReference>
<dbReference type="PROSITE" id="PS51294">
    <property type="entry name" value="HTH_MYB"/>
    <property type="match status" value="2"/>
</dbReference>
<keyword evidence="10" id="KW-1185">Reference proteome</keyword>
<keyword evidence="3" id="KW-0805">Transcription regulation</keyword>
<evidence type="ECO:0000259" key="8">
    <source>
        <dbReference type="PROSITE" id="PS51294"/>
    </source>
</evidence>
<dbReference type="InterPro" id="IPR044676">
    <property type="entry name" value="EOBI/EOBII-like_plant"/>
</dbReference>
<dbReference type="Pfam" id="PF00249">
    <property type="entry name" value="Myb_DNA-binding"/>
    <property type="match status" value="2"/>
</dbReference>
<keyword evidence="5" id="KW-0804">Transcription</keyword>
<dbReference type="Gene3D" id="1.10.10.60">
    <property type="entry name" value="Homeodomain-like"/>
    <property type="match status" value="2"/>
</dbReference>
<feature type="domain" description="Myb-like" evidence="7">
    <location>
        <begin position="10"/>
        <end position="62"/>
    </location>
</feature>
<evidence type="ECO:0000259" key="7">
    <source>
        <dbReference type="PROSITE" id="PS50090"/>
    </source>
</evidence>
<dbReference type="InterPro" id="IPR017930">
    <property type="entry name" value="Myb_dom"/>
</dbReference>
<dbReference type="GO" id="GO:0003700">
    <property type="term" value="F:DNA-binding transcription factor activity"/>
    <property type="evidence" value="ECO:0007669"/>
    <property type="project" value="InterPro"/>
</dbReference>
<dbReference type="EMBL" id="JABWDY010001054">
    <property type="protein sequence ID" value="KAF5207721.1"/>
    <property type="molecule type" value="Genomic_DNA"/>
</dbReference>
<dbReference type="GO" id="GO:0043565">
    <property type="term" value="F:sequence-specific DNA binding"/>
    <property type="evidence" value="ECO:0007669"/>
    <property type="project" value="InterPro"/>
</dbReference>
<feature type="domain" description="Myb-like" evidence="7">
    <location>
        <begin position="63"/>
        <end position="113"/>
    </location>
</feature>
<dbReference type="PANTHER" id="PTHR45675:SF8">
    <property type="entry name" value="TRANSCRIPTION FACTOR MYB27"/>
    <property type="match status" value="1"/>
</dbReference>
<dbReference type="Proteomes" id="UP000554482">
    <property type="component" value="Unassembled WGS sequence"/>
</dbReference>
<evidence type="ECO:0000256" key="4">
    <source>
        <dbReference type="ARBA" id="ARBA00023125"/>
    </source>
</evidence>
<dbReference type="SUPFAM" id="SSF46689">
    <property type="entry name" value="Homeodomain-like"/>
    <property type="match status" value="1"/>
</dbReference>
<accession>A0A7J6XD49</accession>
<evidence type="ECO:0000256" key="2">
    <source>
        <dbReference type="ARBA" id="ARBA00022737"/>
    </source>
</evidence>
<evidence type="ECO:0000256" key="6">
    <source>
        <dbReference type="ARBA" id="ARBA00023242"/>
    </source>
</evidence>
<evidence type="ECO:0000313" key="10">
    <source>
        <dbReference type="Proteomes" id="UP000554482"/>
    </source>
</evidence>
<dbReference type="SMART" id="SM00717">
    <property type="entry name" value="SANT"/>
    <property type="match status" value="2"/>
</dbReference>
<dbReference type="GO" id="GO:0005634">
    <property type="term" value="C:nucleus"/>
    <property type="evidence" value="ECO:0007669"/>
    <property type="project" value="UniProtKB-SubCell"/>
</dbReference>
<dbReference type="OrthoDB" id="2143914at2759"/>
<dbReference type="InterPro" id="IPR009057">
    <property type="entry name" value="Homeodomain-like_sf"/>
</dbReference>
<evidence type="ECO:0000256" key="3">
    <source>
        <dbReference type="ARBA" id="ARBA00023015"/>
    </source>
</evidence>
<sequence length="238" mass="27933">MATRIASMQEEVLRKGPWLEEEDEQLITYVTLMGERRWDSIASASGLRRSGKSCRLRWLNYLRPDLKHGQMTAEEECVILHLQERWGNKWSKIAHRLPGRTDNEVKNYWRTHLRKKTQAQEHEKLHRQIEHAMSTPDDQSIQTNSSECQDSGMEDIVLITPEHSVNVFGSSDYPFAASPYENRLSDWISETMHDAEALKHQEDYNVFDTWSYNRAWPSGDGYFWSGLLWDSQQSSYHL</sequence>
<evidence type="ECO:0000313" key="9">
    <source>
        <dbReference type="EMBL" id="KAF5207721.1"/>
    </source>
</evidence>
<organism evidence="9 10">
    <name type="scientific">Thalictrum thalictroides</name>
    <name type="common">Rue-anemone</name>
    <name type="synonym">Anemone thalictroides</name>
    <dbReference type="NCBI Taxonomy" id="46969"/>
    <lineage>
        <taxon>Eukaryota</taxon>
        <taxon>Viridiplantae</taxon>
        <taxon>Streptophyta</taxon>
        <taxon>Embryophyta</taxon>
        <taxon>Tracheophyta</taxon>
        <taxon>Spermatophyta</taxon>
        <taxon>Magnoliopsida</taxon>
        <taxon>Ranunculales</taxon>
        <taxon>Ranunculaceae</taxon>
        <taxon>Thalictroideae</taxon>
        <taxon>Thalictrum</taxon>
    </lineage>
</organism>
<comment type="caution">
    <text evidence="9">The sequence shown here is derived from an EMBL/GenBank/DDBJ whole genome shotgun (WGS) entry which is preliminary data.</text>
</comment>
<comment type="subcellular location">
    <subcellularLocation>
        <location evidence="1">Nucleus</location>
    </subcellularLocation>
</comment>
<dbReference type="FunFam" id="1.10.10.60:FF:000011">
    <property type="entry name" value="Myb transcription factor"/>
    <property type="match status" value="1"/>
</dbReference>
<gene>
    <name evidence="9" type="ORF">FRX31_002696</name>
</gene>
<dbReference type="PANTHER" id="PTHR45675">
    <property type="entry name" value="MYB TRANSCRIPTION FACTOR-RELATED-RELATED"/>
    <property type="match status" value="1"/>
</dbReference>
<name>A0A7J6XD49_THATH</name>
<keyword evidence="2" id="KW-0677">Repeat</keyword>
<feature type="domain" description="HTH myb-type" evidence="8">
    <location>
        <begin position="10"/>
        <end position="66"/>
    </location>
</feature>
<evidence type="ECO:0000256" key="1">
    <source>
        <dbReference type="ARBA" id="ARBA00004123"/>
    </source>
</evidence>
<keyword evidence="4" id="KW-0238">DNA-binding</keyword>
<reference evidence="9 10" key="1">
    <citation type="submission" date="2020-06" db="EMBL/GenBank/DDBJ databases">
        <title>Transcriptomic and genomic resources for Thalictrum thalictroides and T. hernandezii: Facilitating candidate gene discovery in an emerging model plant lineage.</title>
        <authorList>
            <person name="Arias T."/>
            <person name="Riano-Pachon D.M."/>
            <person name="Di Stilio V.S."/>
        </authorList>
    </citation>
    <scope>NUCLEOTIDE SEQUENCE [LARGE SCALE GENOMIC DNA]</scope>
    <source>
        <strain evidence="10">cv. WT478/WT964</strain>
        <tissue evidence="9">Leaves</tissue>
    </source>
</reference>
<evidence type="ECO:0000256" key="5">
    <source>
        <dbReference type="ARBA" id="ARBA00023163"/>
    </source>
</evidence>
<dbReference type="InterPro" id="IPR001005">
    <property type="entry name" value="SANT/Myb"/>
</dbReference>
<dbReference type="PROSITE" id="PS50090">
    <property type="entry name" value="MYB_LIKE"/>
    <property type="match status" value="2"/>
</dbReference>
<feature type="domain" description="HTH myb-type" evidence="8">
    <location>
        <begin position="67"/>
        <end position="117"/>
    </location>
</feature>